<evidence type="ECO:0000256" key="1">
    <source>
        <dbReference type="SAM" id="MobiDB-lite"/>
    </source>
</evidence>
<dbReference type="InterPro" id="IPR005901">
    <property type="entry name" value="GLPGLI"/>
</dbReference>
<proteinExistence type="predicted"/>
<dbReference type="EMBL" id="FNCG01000016">
    <property type="protein sequence ID" value="SDI11492.1"/>
    <property type="molecule type" value="Genomic_DNA"/>
</dbReference>
<dbReference type="NCBIfam" id="TIGR01200">
    <property type="entry name" value="GLPGLI"/>
    <property type="match status" value="1"/>
</dbReference>
<gene>
    <name evidence="2" type="ORF">SAMN05192573_11662</name>
</gene>
<dbReference type="AlphaFoldDB" id="A0A1G8HY58"/>
<sequence>MMTLFIPKFLVDLKGKVLLLKNIQIMKKRFLLCTALLSCTIMARAQKPDTAQVLVHYKFSHIRDTTNREHPYTENMVLIVGKNAGVYKSYDKQLQDALFKKQVQEQVANSPDGHVNIQRRSSGSGTDYYQFPNVKKLARKEPLLFNSYLITDALPAIEWKISGDTATFGGLHCQKATGHFKGRDYTAWFSPDLPLHIGPWKLNGLPGVIVEAYDTKKEVYFKFDGIEKAVISPQKGDQPTGPAPDNQGRMAVMIGMDDQVGDPNIIQLPTNAIKTTEKEFSKLQEAMRKDPNAFAQSMVAAQAASQGRPAPKIDIRIGPQPVINNPIELPEKK</sequence>
<accession>A0A1G8HY58</accession>
<evidence type="ECO:0000313" key="2">
    <source>
        <dbReference type="EMBL" id="SDI11492.1"/>
    </source>
</evidence>
<dbReference type="Proteomes" id="UP000199705">
    <property type="component" value="Unassembled WGS sequence"/>
</dbReference>
<evidence type="ECO:0000313" key="3">
    <source>
        <dbReference type="Proteomes" id="UP000199705"/>
    </source>
</evidence>
<name>A0A1G8HY58_9SPHI</name>
<dbReference type="STRING" id="551996.SAMN05192573_11662"/>
<organism evidence="2 3">
    <name type="scientific">Mucilaginibacter gossypii</name>
    <dbReference type="NCBI Taxonomy" id="551996"/>
    <lineage>
        <taxon>Bacteria</taxon>
        <taxon>Pseudomonadati</taxon>
        <taxon>Bacteroidota</taxon>
        <taxon>Sphingobacteriia</taxon>
        <taxon>Sphingobacteriales</taxon>
        <taxon>Sphingobacteriaceae</taxon>
        <taxon>Mucilaginibacter</taxon>
    </lineage>
</organism>
<feature type="region of interest" description="Disordered" evidence="1">
    <location>
        <begin position="301"/>
        <end position="333"/>
    </location>
</feature>
<reference evidence="3" key="1">
    <citation type="submission" date="2016-10" db="EMBL/GenBank/DDBJ databases">
        <authorList>
            <person name="Varghese N."/>
            <person name="Submissions S."/>
        </authorList>
    </citation>
    <scope>NUCLEOTIDE SEQUENCE [LARGE SCALE GENOMIC DNA]</scope>
    <source>
        <strain evidence="3">Gh-67</strain>
    </source>
</reference>
<keyword evidence="3" id="KW-1185">Reference proteome</keyword>
<protein>
    <submittedName>
        <fullName evidence="2">GLPGLI family protein</fullName>
    </submittedName>
</protein>